<dbReference type="Proteomes" id="UP000557566">
    <property type="component" value="Unassembled WGS sequence"/>
</dbReference>
<feature type="compositionally biased region" description="Acidic residues" evidence="1">
    <location>
        <begin position="22"/>
        <end position="32"/>
    </location>
</feature>
<evidence type="ECO:0000256" key="1">
    <source>
        <dbReference type="SAM" id="MobiDB-lite"/>
    </source>
</evidence>
<feature type="compositionally biased region" description="Low complexity" evidence="1">
    <location>
        <begin position="9"/>
        <end position="20"/>
    </location>
</feature>
<sequence>MTLFPPAPSSSTASVDTYSSLLDDDDDDDDDGPAPLYRPDATPAGLPPRYRPAGADPPPRPSDPHSFGRLFPSLDRLAVRHDDASPDGNMSLRVETVVAPRAAGRRRAAATTVQLFHLRMRDLARRDFSLRRYGRDSGREVCACKRAYDARPSSSSPSRSVSAALRELKAPFRRPASSASSASSAASLFSRRPSTRGSLSPERRRPSTDSAASSPSVTAAPSPRPLLVPTDTIKLEFSNYARVHVRRRGDKRYEFDWWGRSYAWKRAVDKTLGTVSFHLVRDGHRDPVAHIVPEVRSPNQLDAEDRAGGWIPPCYMWISDPAVVEAVTDVADVIVATGLVALVDDCIRDRWQVKKPAPLAPVRPHVADAARSTSAVRDFFSPRPSTQHSHSLLRTGRAVAVY</sequence>
<feature type="region of interest" description="Disordered" evidence="1">
    <location>
        <begin position="1"/>
        <end position="70"/>
    </location>
</feature>
<comment type="caution">
    <text evidence="2">The sequence shown here is derived from an EMBL/GenBank/DDBJ whole genome shotgun (WGS) entry which is preliminary data.</text>
</comment>
<name>A0A8H4PWA7_9HYPO</name>
<reference evidence="2 3" key="1">
    <citation type="journal article" date="2020" name="Genome Biol. Evol.">
        <title>A new high-quality draft genome assembly of the Chinese cordyceps Ophiocordyceps sinensis.</title>
        <authorList>
            <person name="Shu R."/>
            <person name="Zhang J."/>
            <person name="Meng Q."/>
            <person name="Zhang H."/>
            <person name="Zhou G."/>
            <person name="Li M."/>
            <person name="Wu P."/>
            <person name="Zhao Y."/>
            <person name="Chen C."/>
            <person name="Qin Q."/>
        </authorList>
    </citation>
    <scope>NUCLEOTIDE SEQUENCE [LARGE SCALE GENOMIC DNA]</scope>
    <source>
        <strain evidence="2 3">IOZ07</strain>
    </source>
</reference>
<feature type="region of interest" description="Disordered" evidence="1">
    <location>
        <begin position="175"/>
        <end position="225"/>
    </location>
</feature>
<evidence type="ECO:0000313" key="3">
    <source>
        <dbReference type="Proteomes" id="UP000557566"/>
    </source>
</evidence>
<dbReference type="EMBL" id="JAAVMX010000003">
    <property type="protein sequence ID" value="KAF4511644.1"/>
    <property type="molecule type" value="Genomic_DNA"/>
</dbReference>
<gene>
    <name evidence="2" type="ORF">G6O67_003422</name>
</gene>
<dbReference type="OrthoDB" id="5317787at2759"/>
<dbReference type="AlphaFoldDB" id="A0A8H4PWA7"/>
<feature type="compositionally biased region" description="Low complexity" evidence="1">
    <location>
        <begin position="208"/>
        <end position="221"/>
    </location>
</feature>
<organism evidence="2 3">
    <name type="scientific">Ophiocordyceps sinensis</name>
    <dbReference type="NCBI Taxonomy" id="72228"/>
    <lineage>
        <taxon>Eukaryota</taxon>
        <taxon>Fungi</taxon>
        <taxon>Dikarya</taxon>
        <taxon>Ascomycota</taxon>
        <taxon>Pezizomycotina</taxon>
        <taxon>Sordariomycetes</taxon>
        <taxon>Hypocreomycetidae</taxon>
        <taxon>Hypocreales</taxon>
        <taxon>Ophiocordycipitaceae</taxon>
        <taxon>Ophiocordyceps</taxon>
    </lineage>
</organism>
<keyword evidence="3" id="KW-1185">Reference proteome</keyword>
<feature type="compositionally biased region" description="Pro residues" evidence="1">
    <location>
        <begin position="45"/>
        <end position="61"/>
    </location>
</feature>
<feature type="compositionally biased region" description="Low complexity" evidence="1">
    <location>
        <begin position="175"/>
        <end position="192"/>
    </location>
</feature>
<proteinExistence type="predicted"/>
<accession>A0A8H4PWA7</accession>
<evidence type="ECO:0000313" key="2">
    <source>
        <dbReference type="EMBL" id="KAF4511644.1"/>
    </source>
</evidence>
<protein>
    <submittedName>
        <fullName evidence="2">Uncharacterized protein</fullName>
    </submittedName>
</protein>